<feature type="binding site" evidence="8">
    <location>
        <position position="266"/>
    </location>
    <ligand>
        <name>ATP</name>
        <dbReference type="ChEBI" id="CHEBI:30616"/>
    </ligand>
</feature>
<dbReference type="HAMAP" id="MF_00692">
    <property type="entry name" value="SelO"/>
    <property type="match status" value="1"/>
</dbReference>
<protein>
    <recommendedName>
        <fullName evidence="8">Protein nucleotidyltransferase YdiU</fullName>
        <ecNumber evidence="8">2.7.7.-</ecNumber>
    </recommendedName>
    <alternativeName>
        <fullName evidence="8">Protein adenylyltransferase YdiU</fullName>
        <ecNumber evidence="8">2.7.7.108</ecNumber>
    </alternativeName>
    <alternativeName>
        <fullName evidence="8">Protein uridylyltransferase YdiU</fullName>
        <ecNumber evidence="8">2.7.7.-</ecNumber>
    </alternativeName>
</protein>
<evidence type="ECO:0000256" key="8">
    <source>
        <dbReference type="HAMAP-Rule" id="MF_00692"/>
    </source>
</evidence>
<feature type="active site" description="Proton acceptor" evidence="8">
    <location>
        <position position="256"/>
    </location>
</feature>
<dbReference type="GO" id="GO:0005524">
    <property type="term" value="F:ATP binding"/>
    <property type="evidence" value="ECO:0007669"/>
    <property type="project" value="UniProtKB-UniRule"/>
</dbReference>
<evidence type="ECO:0000256" key="5">
    <source>
        <dbReference type="ARBA" id="ARBA00022741"/>
    </source>
</evidence>
<dbReference type="NCBIfam" id="NF000658">
    <property type="entry name" value="PRK00029.1"/>
    <property type="match status" value="1"/>
</dbReference>
<organism evidence="9 10">
    <name type="scientific">Anaerosacchariphilus polymeriproducens</name>
    <dbReference type="NCBI Taxonomy" id="1812858"/>
    <lineage>
        <taxon>Bacteria</taxon>
        <taxon>Bacillati</taxon>
        <taxon>Bacillota</taxon>
        <taxon>Clostridia</taxon>
        <taxon>Lachnospirales</taxon>
        <taxon>Lachnospiraceae</taxon>
        <taxon>Anaerosacchariphilus</taxon>
    </lineage>
</organism>
<dbReference type="EC" id="2.7.7.108" evidence="8"/>
<dbReference type="PANTHER" id="PTHR12153:SF15">
    <property type="entry name" value="PROTEIN ADENYLYLTRANSFERASE SELO, MITOCHONDRIAL"/>
    <property type="match status" value="1"/>
</dbReference>
<comment type="catalytic activity">
    <reaction evidence="8">
        <text>L-seryl-[protein] + UTP = O-(5'-uridylyl)-L-seryl-[protein] + diphosphate</text>
        <dbReference type="Rhea" id="RHEA:64604"/>
        <dbReference type="Rhea" id="RHEA-COMP:9863"/>
        <dbReference type="Rhea" id="RHEA-COMP:16635"/>
        <dbReference type="ChEBI" id="CHEBI:29999"/>
        <dbReference type="ChEBI" id="CHEBI:33019"/>
        <dbReference type="ChEBI" id="CHEBI:46398"/>
        <dbReference type="ChEBI" id="CHEBI:156051"/>
    </reaction>
</comment>
<keyword evidence="6 8" id="KW-0067">ATP-binding</keyword>
<comment type="function">
    <text evidence="8">Nucleotidyltransferase involved in the post-translational modification of proteins. It can catalyze the addition of adenosine monophosphate (AMP) or uridine monophosphate (UMP) to a protein, resulting in modifications known as AMPylation and UMPylation.</text>
</comment>
<dbReference type="RefSeq" id="WP_115482266.1">
    <property type="nucleotide sequence ID" value="NZ_QRCT01000034.1"/>
</dbReference>
<dbReference type="GO" id="GO:0030145">
    <property type="term" value="F:manganese ion binding"/>
    <property type="evidence" value="ECO:0007669"/>
    <property type="project" value="UniProtKB-UniRule"/>
</dbReference>
<reference evidence="9 10" key="1">
    <citation type="submission" date="2018-07" db="EMBL/GenBank/DDBJ databases">
        <title>Anaerosacharophilus polymeroproducens gen. nov. sp. nov., an anaerobic bacterium isolated from salt field.</title>
        <authorList>
            <person name="Kim W."/>
            <person name="Yang S.-H."/>
            <person name="Oh J."/>
            <person name="Lee J.-H."/>
            <person name="Kwon K.K."/>
        </authorList>
    </citation>
    <scope>NUCLEOTIDE SEQUENCE [LARGE SCALE GENOMIC DNA]</scope>
    <source>
        <strain evidence="9 10">MCWD5</strain>
    </source>
</reference>
<sequence>MEEQIKKNNPGWNFDNSYLRLPDTFYSFNDLNPVNSPKMIKLNESLAKDLGLDPNLLKNKESVSIFAGNQVPEGATPIAQAYAGHQFGYFTMLGDGRALLLGEHITPSGERFDVQLKGSGITKYSRRGDGRAVLGPMLREYIISEAMYALGIPTTRSLAVVTTGEKVMRETILPGAVLTRIASSHIRVGTFEFAAQWEIYENLKALADYTIKRHYPELLSEENRYISFLREVVKRQAELIAKWQLIGFIHGVMNTDNVSISGETIDYGPCAFMDIYDPATVFSSIDTQGRYAYGNQPIIAVWNLSRFAETLIPLIDEEQKKAIEMAENTVSDFTKIFRQNWMDGMRAKLGLFSEEGEDEALIEELLNIMLKNKADYTNTFRSLTLGILDEFELNGVEEFMQWKDRWSKRLESQSETKEDVLALMKKSNPSVIPRNHHVEAALDAAQNNDFSLMEKLLHVLESPFAYTEEQNEYVKVPERKTCYLTYCGT</sequence>
<comment type="catalytic activity">
    <reaction evidence="8">
        <text>L-tyrosyl-[protein] + ATP = O-(5'-adenylyl)-L-tyrosyl-[protein] + diphosphate</text>
        <dbReference type="Rhea" id="RHEA:54288"/>
        <dbReference type="Rhea" id="RHEA-COMP:10136"/>
        <dbReference type="Rhea" id="RHEA-COMP:13846"/>
        <dbReference type="ChEBI" id="CHEBI:30616"/>
        <dbReference type="ChEBI" id="CHEBI:33019"/>
        <dbReference type="ChEBI" id="CHEBI:46858"/>
        <dbReference type="ChEBI" id="CHEBI:83624"/>
        <dbReference type="EC" id="2.7.7.108"/>
    </reaction>
</comment>
<evidence type="ECO:0000256" key="6">
    <source>
        <dbReference type="ARBA" id="ARBA00022840"/>
    </source>
</evidence>
<comment type="similarity">
    <text evidence="1 8">Belongs to the SELO family.</text>
</comment>
<keyword evidence="2 8" id="KW-0808">Transferase</keyword>
<dbReference type="InterPro" id="IPR003846">
    <property type="entry name" value="SelO"/>
</dbReference>
<feature type="binding site" evidence="8">
    <location>
        <position position="266"/>
    </location>
    <ligand>
        <name>Mg(2+)</name>
        <dbReference type="ChEBI" id="CHEBI:18420"/>
    </ligand>
</feature>
<comment type="caution">
    <text evidence="9">The sequence shown here is derived from an EMBL/GenBank/DDBJ whole genome shotgun (WGS) entry which is preliminary data.</text>
</comment>
<dbReference type="Proteomes" id="UP000255036">
    <property type="component" value="Unassembled WGS sequence"/>
</dbReference>
<evidence type="ECO:0000256" key="7">
    <source>
        <dbReference type="ARBA" id="ARBA00022842"/>
    </source>
</evidence>
<evidence type="ECO:0000256" key="1">
    <source>
        <dbReference type="ARBA" id="ARBA00009747"/>
    </source>
</evidence>
<feature type="binding site" evidence="8">
    <location>
        <position position="117"/>
    </location>
    <ligand>
        <name>ATP</name>
        <dbReference type="ChEBI" id="CHEBI:30616"/>
    </ligand>
</feature>
<comment type="catalytic activity">
    <reaction evidence="8">
        <text>L-histidyl-[protein] + UTP = N(tele)-(5'-uridylyl)-L-histidyl-[protein] + diphosphate</text>
        <dbReference type="Rhea" id="RHEA:83891"/>
        <dbReference type="Rhea" id="RHEA-COMP:9745"/>
        <dbReference type="Rhea" id="RHEA-COMP:20239"/>
        <dbReference type="ChEBI" id="CHEBI:29979"/>
        <dbReference type="ChEBI" id="CHEBI:33019"/>
        <dbReference type="ChEBI" id="CHEBI:46398"/>
        <dbReference type="ChEBI" id="CHEBI:233474"/>
    </reaction>
</comment>
<keyword evidence="7 8" id="KW-0460">Magnesium</keyword>
<feature type="binding site" evidence="8">
    <location>
        <position position="130"/>
    </location>
    <ligand>
        <name>ATP</name>
        <dbReference type="ChEBI" id="CHEBI:30616"/>
    </ligand>
</feature>
<feature type="binding site" evidence="8">
    <location>
        <position position="97"/>
    </location>
    <ligand>
        <name>ATP</name>
        <dbReference type="ChEBI" id="CHEBI:30616"/>
    </ligand>
</feature>
<comment type="catalytic activity">
    <reaction evidence="8">
        <text>L-tyrosyl-[protein] + UTP = O-(5'-uridylyl)-L-tyrosyl-[protein] + diphosphate</text>
        <dbReference type="Rhea" id="RHEA:83887"/>
        <dbReference type="Rhea" id="RHEA-COMP:10136"/>
        <dbReference type="Rhea" id="RHEA-COMP:20238"/>
        <dbReference type="ChEBI" id="CHEBI:33019"/>
        <dbReference type="ChEBI" id="CHEBI:46398"/>
        <dbReference type="ChEBI" id="CHEBI:46858"/>
        <dbReference type="ChEBI" id="CHEBI:90602"/>
    </reaction>
</comment>
<feature type="binding site" evidence="8">
    <location>
        <position position="129"/>
    </location>
    <ligand>
        <name>ATP</name>
        <dbReference type="ChEBI" id="CHEBI:30616"/>
    </ligand>
</feature>
<feature type="binding site" evidence="8">
    <location>
        <position position="96"/>
    </location>
    <ligand>
        <name>ATP</name>
        <dbReference type="ChEBI" id="CHEBI:30616"/>
    </ligand>
</feature>
<evidence type="ECO:0000256" key="3">
    <source>
        <dbReference type="ARBA" id="ARBA00022695"/>
    </source>
</evidence>
<keyword evidence="10" id="KW-1185">Reference proteome</keyword>
<accession>A0A371ATM1</accession>
<evidence type="ECO:0000313" key="9">
    <source>
        <dbReference type="EMBL" id="RDU22923.1"/>
    </source>
</evidence>
<keyword evidence="8" id="KW-0464">Manganese</keyword>
<keyword evidence="4 8" id="KW-0479">Metal-binding</keyword>
<feature type="binding site" evidence="8">
    <location>
        <position position="257"/>
    </location>
    <ligand>
        <name>Mg(2+)</name>
        <dbReference type="ChEBI" id="CHEBI:18420"/>
    </ligand>
</feature>
<dbReference type="GO" id="GO:0070733">
    <property type="term" value="F:AMPylase activity"/>
    <property type="evidence" value="ECO:0007669"/>
    <property type="project" value="UniProtKB-EC"/>
</dbReference>
<evidence type="ECO:0000256" key="4">
    <source>
        <dbReference type="ARBA" id="ARBA00022723"/>
    </source>
</evidence>
<feature type="binding site" evidence="8">
    <location>
        <position position="180"/>
    </location>
    <ligand>
        <name>ATP</name>
        <dbReference type="ChEBI" id="CHEBI:30616"/>
    </ligand>
</feature>
<dbReference type="PANTHER" id="PTHR12153">
    <property type="entry name" value="SELENOPROTEIN O"/>
    <property type="match status" value="1"/>
</dbReference>
<dbReference type="EC" id="2.7.7.-" evidence="8"/>
<dbReference type="AlphaFoldDB" id="A0A371ATM1"/>
<name>A0A371ATM1_9FIRM</name>
<comment type="catalytic activity">
    <reaction evidence="8">
        <text>L-threonyl-[protein] + ATP = 3-O-(5'-adenylyl)-L-threonyl-[protein] + diphosphate</text>
        <dbReference type="Rhea" id="RHEA:54292"/>
        <dbReference type="Rhea" id="RHEA-COMP:11060"/>
        <dbReference type="Rhea" id="RHEA-COMP:13847"/>
        <dbReference type="ChEBI" id="CHEBI:30013"/>
        <dbReference type="ChEBI" id="CHEBI:30616"/>
        <dbReference type="ChEBI" id="CHEBI:33019"/>
        <dbReference type="ChEBI" id="CHEBI:138113"/>
        <dbReference type="EC" id="2.7.7.108"/>
    </reaction>
</comment>
<dbReference type="OrthoDB" id="9773505at2"/>
<keyword evidence="3 8" id="KW-0548">Nucleotidyltransferase</keyword>
<evidence type="ECO:0000313" key="10">
    <source>
        <dbReference type="Proteomes" id="UP000255036"/>
    </source>
</evidence>
<proteinExistence type="inferred from homology"/>
<gene>
    <name evidence="8" type="primary">ydiU</name>
    <name evidence="8" type="synonym">selO</name>
    <name evidence="9" type="ORF">DWV06_11145</name>
</gene>
<evidence type="ECO:0000256" key="2">
    <source>
        <dbReference type="ARBA" id="ARBA00022679"/>
    </source>
</evidence>
<comment type="cofactor">
    <cofactor evidence="8">
        <name>Mg(2+)</name>
        <dbReference type="ChEBI" id="CHEBI:18420"/>
    </cofactor>
    <cofactor evidence="8">
        <name>Mn(2+)</name>
        <dbReference type="ChEBI" id="CHEBI:29035"/>
    </cofactor>
</comment>
<keyword evidence="5 8" id="KW-0547">Nucleotide-binding</keyword>
<feature type="binding site" evidence="8">
    <location>
        <position position="187"/>
    </location>
    <ligand>
        <name>ATP</name>
        <dbReference type="ChEBI" id="CHEBI:30616"/>
    </ligand>
</feature>
<dbReference type="Pfam" id="PF02696">
    <property type="entry name" value="SelO"/>
    <property type="match status" value="1"/>
</dbReference>
<dbReference type="GO" id="GO:0000287">
    <property type="term" value="F:magnesium ion binding"/>
    <property type="evidence" value="ECO:0007669"/>
    <property type="project" value="UniProtKB-UniRule"/>
</dbReference>
<dbReference type="EMBL" id="QRCT01000034">
    <property type="protein sequence ID" value="RDU22923.1"/>
    <property type="molecule type" value="Genomic_DNA"/>
</dbReference>
<feature type="binding site" evidence="8">
    <location>
        <position position="94"/>
    </location>
    <ligand>
        <name>ATP</name>
        <dbReference type="ChEBI" id="CHEBI:30616"/>
    </ligand>
</feature>
<comment type="catalytic activity">
    <reaction evidence="8">
        <text>L-seryl-[protein] + ATP = 3-O-(5'-adenylyl)-L-seryl-[protein] + diphosphate</text>
        <dbReference type="Rhea" id="RHEA:58120"/>
        <dbReference type="Rhea" id="RHEA-COMP:9863"/>
        <dbReference type="Rhea" id="RHEA-COMP:15073"/>
        <dbReference type="ChEBI" id="CHEBI:29999"/>
        <dbReference type="ChEBI" id="CHEBI:30616"/>
        <dbReference type="ChEBI" id="CHEBI:33019"/>
        <dbReference type="ChEBI" id="CHEBI:142516"/>
        <dbReference type="EC" id="2.7.7.108"/>
    </reaction>
</comment>